<dbReference type="PANTHER" id="PTHR45651:SF11">
    <property type="entry name" value="CYCLIC NUCLEOTIDE-GATED ION CHANNEL 20, CHLOROPLASTIC-RELATED"/>
    <property type="match status" value="1"/>
</dbReference>
<proteinExistence type="predicted"/>
<evidence type="ECO:0000256" key="2">
    <source>
        <dbReference type="SAM" id="MobiDB-lite"/>
    </source>
</evidence>
<keyword evidence="5" id="KW-1185">Reference proteome</keyword>
<keyword evidence="3" id="KW-1133">Transmembrane helix</keyword>
<keyword evidence="3" id="KW-0472">Membrane</keyword>
<sequence length="207" mass="23555">MDHLLNPGQPATGNVPYCTISPGEYGAPAVSPMRRRVSSNASTGDVESSSQRRTRKSEKEFVHYWKTFFVISCLAGFFIDPLFFFTLSVNQDYKCFFFNWTFAIGISAVRTVTDIVYLLQILIQFRLAYIALKSRFGTKDFIVEKKKAAKHSFRGHLFLDFFVILPLPQLDMLWAHAGTSLASRFFGGVEIVKCGLVWTRVCVLELR</sequence>
<accession>A0A7I8KD34</accession>
<keyword evidence="3" id="KW-0812">Transmembrane</keyword>
<dbReference type="Proteomes" id="UP000663760">
    <property type="component" value="Chromosome 5"/>
</dbReference>
<feature type="region of interest" description="Disordered" evidence="2">
    <location>
        <begin position="29"/>
        <end position="52"/>
    </location>
</feature>
<keyword evidence="1" id="KW-0406">Ion transport</keyword>
<evidence type="ECO:0000256" key="3">
    <source>
        <dbReference type="SAM" id="Phobius"/>
    </source>
</evidence>
<dbReference type="AlphaFoldDB" id="A0A7I8KD34"/>
<organism evidence="4 5">
    <name type="scientific">Spirodela intermedia</name>
    <name type="common">Intermediate duckweed</name>
    <dbReference type="NCBI Taxonomy" id="51605"/>
    <lineage>
        <taxon>Eukaryota</taxon>
        <taxon>Viridiplantae</taxon>
        <taxon>Streptophyta</taxon>
        <taxon>Embryophyta</taxon>
        <taxon>Tracheophyta</taxon>
        <taxon>Spermatophyta</taxon>
        <taxon>Magnoliopsida</taxon>
        <taxon>Liliopsida</taxon>
        <taxon>Araceae</taxon>
        <taxon>Lemnoideae</taxon>
        <taxon>Spirodela</taxon>
    </lineage>
</organism>
<evidence type="ECO:0000256" key="1">
    <source>
        <dbReference type="ARBA" id="ARBA00023303"/>
    </source>
</evidence>
<dbReference type="GO" id="GO:0034220">
    <property type="term" value="P:monoatomic ion transmembrane transport"/>
    <property type="evidence" value="ECO:0007669"/>
    <property type="project" value="UniProtKB-KW"/>
</dbReference>
<name>A0A7I8KD34_SPIIN</name>
<dbReference type="OrthoDB" id="421226at2759"/>
<keyword evidence="1" id="KW-0407">Ion channel</keyword>
<evidence type="ECO:0000313" key="5">
    <source>
        <dbReference type="Proteomes" id="UP000663760"/>
    </source>
</evidence>
<feature type="transmembrane region" description="Helical" evidence="3">
    <location>
        <begin position="97"/>
        <end position="119"/>
    </location>
</feature>
<feature type="transmembrane region" description="Helical" evidence="3">
    <location>
        <begin position="61"/>
        <end position="85"/>
    </location>
</feature>
<dbReference type="PANTHER" id="PTHR45651">
    <property type="entry name" value="CYCLIC NUCLEOTIDE-GATED ION CHANNEL 15-RELATED-RELATED"/>
    <property type="match status" value="1"/>
</dbReference>
<keyword evidence="1" id="KW-0813">Transport</keyword>
<evidence type="ECO:0000313" key="4">
    <source>
        <dbReference type="EMBL" id="CAA7395660.1"/>
    </source>
</evidence>
<dbReference type="SUPFAM" id="SSF81324">
    <property type="entry name" value="Voltage-gated potassium channels"/>
    <property type="match status" value="1"/>
</dbReference>
<protein>
    <submittedName>
        <fullName evidence="4">Uncharacterized protein</fullName>
    </submittedName>
</protein>
<feature type="compositionally biased region" description="Polar residues" evidence="2">
    <location>
        <begin position="38"/>
        <end position="51"/>
    </location>
</feature>
<reference evidence="4" key="1">
    <citation type="submission" date="2020-02" db="EMBL/GenBank/DDBJ databases">
        <authorList>
            <person name="Scholz U."/>
            <person name="Mascher M."/>
            <person name="Fiebig A."/>
        </authorList>
    </citation>
    <scope>NUCLEOTIDE SEQUENCE</scope>
</reference>
<dbReference type="GO" id="GO:0016020">
    <property type="term" value="C:membrane"/>
    <property type="evidence" value="ECO:0007669"/>
    <property type="project" value="UniProtKB-SubCell"/>
</dbReference>
<dbReference type="EMBL" id="LR746268">
    <property type="protein sequence ID" value="CAA7395660.1"/>
    <property type="molecule type" value="Genomic_DNA"/>
</dbReference>
<gene>
    <name evidence="4" type="ORF">SI8410_05006323</name>
</gene>